<evidence type="ECO:0000313" key="2">
    <source>
        <dbReference type="EMBL" id="OAD23790.1"/>
    </source>
</evidence>
<comment type="caution">
    <text evidence="2">The sequence shown here is derived from an EMBL/GenBank/DDBJ whole genome shotgun (WGS) entry which is preliminary data.</text>
</comment>
<dbReference type="EMBL" id="LUTY01000163">
    <property type="protein sequence ID" value="OAD23790.1"/>
    <property type="molecule type" value="Genomic_DNA"/>
</dbReference>
<evidence type="ECO:0008006" key="4">
    <source>
        <dbReference type="Google" id="ProtNLM"/>
    </source>
</evidence>
<evidence type="ECO:0000256" key="1">
    <source>
        <dbReference type="SAM" id="SignalP"/>
    </source>
</evidence>
<evidence type="ECO:0000313" key="3">
    <source>
        <dbReference type="Proteomes" id="UP000076962"/>
    </source>
</evidence>
<sequence>MLKIIKVFSITTLTLLAFSQSSMAREFADIYTDCGLGAMIAPTNSAVAAVTNVTFDLGTTAISSNLSSPDTCNGGQEKVASFIYNAYEPLEKDLASGSGTYLDSLMLLAGYTQDQEKLEVLRNGFAKIVANPSYVDQNRFEKAKALYDLVINV</sequence>
<dbReference type="Pfam" id="PF11220">
    <property type="entry name" value="DUF3015"/>
    <property type="match status" value="1"/>
</dbReference>
<organism evidence="2 3">
    <name type="scientific">Candidatus Thiomargarita nelsonii</name>
    <dbReference type="NCBI Taxonomy" id="1003181"/>
    <lineage>
        <taxon>Bacteria</taxon>
        <taxon>Pseudomonadati</taxon>
        <taxon>Pseudomonadota</taxon>
        <taxon>Gammaproteobacteria</taxon>
        <taxon>Thiotrichales</taxon>
        <taxon>Thiotrichaceae</taxon>
        <taxon>Thiomargarita</taxon>
    </lineage>
</organism>
<gene>
    <name evidence="2" type="ORF">THIOM_000369</name>
</gene>
<keyword evidence="3" id="KW-1185">Reference proteome</keyword>
<accession>A0A0A6RK87</accession>
<feature type="signal peptide" evidence="1">
    <location>
        <begin position="1"/>
        <end position="24"/>
    </location>
</feature>
<dbReference type="AlphaFoldDB" id="A0A0A6RK87"/>
<protein>
    <recommendedName>
        <fullName evidence="4">Secreted protein</fullName>
    </recommendedName>
</protein>
<dbReference type="InterPro" id="IPR021383">
    <property type="entry name" value="DUF3015"/>
</dbReference>
<reference evidence="2 3" key="1">
    <citation type="submission" date="2016-05" db="EMBL/GenBank/DDBJ databases">
        <title>Single-cell genome of chain-forming Candidatus Thiomargarita nelsonii and comparison to other large sulfur-oxidizing bacteria.</title>
        <authorList>
            <person name="Winkel M."/>
            <person name="Salman V."/>
            <person name="Woyke T."/>
            <person name="Schulz-Vogt H."/>
            <person name="Richter M."/>
            <person name="Flood B."/>
            <person name="Bailey J."/>
            <person name="Amann R."/>
            <person name="Mussmann M."/>
        </authorList>
    </citation>
    <scope>NUCLEOTIDE SEQUENCE [LARGE SCALE GENOMIC DNA]</scope>
    <source>
        <strain evidence="2 3">THI036</strain>
    </source>
</reference>
<keyword evidence="1" id="KW-0732">Signal</keyword>
<dbReference type="Proteomes" id="UP000076962">
    <property type="component" value="Unassembled WGS sequence"/>
</dbReference>
<name>A0A0A6RK87_9GAMM</name>
<proteinExistence type="predicted"/>
<feature type="chain" id="PRO_5010410930" description="Secreted protein" evidence="1">
    <location>
        <begin position="25"/>
        <end position="153"/>
    </location>
</feature>